<name>A0ABR9AC42_9PSED</name>
<reference evidence="2 3" key="1">
    <citation type="journal article" date="2020" name="FEMS Microbiol. Ecol.">
        <title>Temporal dynamics of bacterial communities during seed development and maturation.</title>
        <authorList>
            <person name="Chesneau G."/>
            <person name="Torres-Cortes G."/>
            <person name="Briand M."/>
            <person name="Darrasse A."/>
            <person name="Preveaux A."/>
            <person name="Marais C."/>
            <person name="Jacques M.A."/>
            <person name="Shade A."/>
            <person name="Barret M."/>
        </authorList>
    </citation>
    <scope>NUCLEOTIDE SEQUENCE [LARGE SCALE GENOMIC DNA]</scope>
    <source>
        <strain evidence="2 3">CFBP13723</strain>
    </source>
</reference>
<accession>A0ABR9AC42</accession>
<dbReference type="Proteomes" id="UP000625247">
    <property type="component" value="Unassembled WGS sequence"/>
</dbReference>
<dbReference type="CDD" id="cd00093">
    <property type="entry name" value="HTH_XRE"/>
    <property type="match status" value="2"/>
</dbReference>
<gene>
    <name evidence="2" type="ORF">IFT62_20930</name>
</gene>
<feature type="domain" description="HTH cro/C1-type" evidence="1">
    <location>
        <begin position="121"/>
        <end position="146"/>
    </location>
</feature>
<dbReference type="SMART" id="SM00530">
    <property type="entry name" value="HTH_XRE"/>
    <property type="match status" value="1"/>
</dbReference>
<dbReference type="RefSeq" id="WP_191945549.1">
    <property type="nucleotide sequence ID" value="NZ_JACYNP010000011.1"/>
</dbReference>
<dbReference type="EMBL" id="JACYNP010000011">
    <property type="protein sequence ID" value="MBD8123674.1"/>
    <property type="molecule type" value="Genomic_DNA"/>
</dbReference>
<organism evidence="2 3">
    <name type="scientific">Pseudomonas lutea</name>
    <dbReference type="NCBI Taxonomy" id="243924"/>
    <lineage>
        <taxon>Bacteria</taxon>
        <taxon>Pseudomonadati</taxon>
        <taxon>Pseudomonadota</taxon>
        <taxon>Gammaproteobacteria</taxon>
        <taxon>Pseudomonadales</taxon>
        <taxon>Pseudomonadaceae</taxon>
        <taxon>Pseudomonas</taxon>
    </lineage>
</organism>
<feature type="domain" description="HTH cro/C1-type" evidence="1">
    <location>
        <begin position="11"/>
        <end position="61"/>
    </location>
</feature>
<dbReference type="PROSITE" id="PS50943">
    <property type="entry name" value="HTH_CROC1"/>
    <property type="match status" value="2"/>
</dbReference>
<keyword evidence="3" id="KW-1185">Reference proteome</keyword>
<comment type="caution">
    <text evidence="2">The sequence shown here is derived from an EMBL/GenBank/DDBJ whole genome shotgun (WGS) entry which is preliminary data.</text>
</comment>
<sequence length="148" mass="16100">MLPHQPLAAVLRTLRAMKGVTQSELPADRKHLYKLEAGLSDITLGMIQELAESLGVEPVTLVMLVRATEMGCSSQALLVLVADQLQDFERKGGPAELTRQLDLGAVQAREVARAERSSAIQACKERGLTQRETAHELGLSKSTVARAW</sequence>
<evidence type="ECO:0000259" key="1">
    <source>
        <dbReference type="PROSITE" id="PS50943"/>
    </source>
</evidence>
<evidence type="ECO:0000313" key="2">
    <source>
        <dbReference type="EMBL" id="MBD8123674.1"/>
    </source>
</evidence>
<dbReference type="SUPFAM" id="SSF47413">
    <property type="entry name" value="lambda repressor-like DNA-binding domains"/>
    <property type="match status" value="1"/>
</dbReference>
<protein>
    <submittedName>
        <fullName evidence="2">Helix-turn-helix domain-containing protein</fullName>
    </submittedName>
</protein>
<dbReference type="InterPro" id="IPR010982">
    <property type="entry name" value="Lambda_DNA-bd_dom_sf"/>
</dbReference>
<proteinExistence type="predicted"/>
<dbReference type="InterPro" id="IPR001387">
    <property type="entry name" value="Cro/C1-type_HTH"/>
</dbReference>
<dbReference type="Gene3D" id="1.10.260.40">
    <property type="entry name" value="lambda repressor-like DNA-binding domains"/>
    <property type="match status" value="1"/>
</dbReference>
<evidence type="ECO:0000313" key="3">
    <source>
        <dbReference type="Proteomes" id="UP000625247"/>
    </source>
</evidence>